<evidence type="ECO:0000313" key="2">
    <source>
        <dbReference type="Proteomes" id="UP000749040"/>
    </source>
</evidence>
<proteinExistence type="predicted"/>
<protein>
    <submittedName>
        <fullName evidence="1">Uncharacterized protein</fullName>
    </submittedName>
</protein>
<organism evidence="1 2">
    <name type="scientific">Actinacidiphila acididurans</name>
    <dbReference type="NCBI Taxonomy" id="2784346"/>
    <lineage>
        <taxon>Bacteria</taxon>
        <taxon>Bacillati</taxon>
        <taxon>Actinomycetota</taxon>
        <taxon>Actinomycetes</taxon>
        <taxon>Kitasatosporales</taxon>
        <taxon>Streptomycetaceae</taxon>
        <taxon>Actinacidiphila</taxon>
    </lineage>
</organism>
<keyword evidence="2" id="KW-1185">Reference proteome</keyword>
<dbReference type="Proteomes" id="UP000749040">
    <property type="component" value="Unassembled WGS sequence"/>
</dbReference>
<dbReference type="InterPro" id="IPR049749">
    <property type="entry name" value="SCO2521-like"/>
</dbReference>
<accession>A0ABS2TWA9</accession>
<name>A0ABS2TWA9_9ACTN</name>
<sequence length="323" mass="35280">MTAWGRAADPVLICGEVRTGLLQHSESLPARAVADLLRLRPDERVRISERPNGYAVSPEVLTGVDCRLPAAGGARTRVVGTVAARAVVTEGRMLQATASIVVAGPGPDVRHPWSHYLARPGVVEPLGKLPERAVADGLLAGRARPGELDLGAVAERLLARVARHRALDQRAPFKSRRTRLRWVALRALDGEGPSLDSFTLAEDGLRTVELRLPARVSPAAAAALCEDLALHDWLLTTLVRMVERSRLGSADAPEAVLSLRPAVDHLLHLWMPTAHVDRTLAPLWDVLEREPGFTRQWQTLVQRIRDQLALQAITLRRDALTAH</sequence>
<dbReference type="NCBIfam" id="NF040565">
    <property type="entry name" value="SCO2521_fam"/>
    <property type="match status" value="1"/>
</dbReference>
<dbReference type="EMBL" id="JADKYB010000013">
    <property type="protein sequence ID" value="MBM9507628.1"/>
    <property type="molecule type" value="Genomic_DNA"/>
</dbReference>
<gene>
    <name evidence="1" type="ORF">ITX44_24405</name>
</gene>
<reference evidence="1 2" key="1">
    <citation type="submission" date="2021-01" db="EMBL/GenBank/DDBJ databases">
        <title>Streptomyces acididurans sp. nov., isolated from a peat swamp forest soil.</title>
        <authorList>
            <person name="Chantavorakit T."/>
            <person name="Duangmal K."/>
        </authorList>
    </citation>
    <scope>NUCLEOTIDE SEQUENCE [LARGE SCALE GENOMIC DNA]</scope>
    <source>
        <strain evidence="1 2">KK5PA1</strain>
    </source>
</reference>
<dbReference type="RefSeq" id="WP_205359480.1">
    <property type="nucleotide sequence ID" value="NZ_JADKYB010000013.1"/>
</dbReference>
<evidence type="ECO:0000313" key="1">
    <source>
        <dbReference type="EMBL" id="MBM9507628.1"/>
    </source>
</evidence>
<comment type="caution">
    <text evidence="1">The sequence shown here is derived from an EMBL/GenBank/DDBJ whole genome shotgun (WGS) entry which is preliminary data.</text>
</comment>